<evidence type="ECO:0000313" key="1">
    <source>
        <dbReference type="EMBL" id="RHX85802.1"/>
    </source>
</evidence>
<accession>A0A396YRD7</accession>
<gene>
    <name evidence="1" type="ORF">DLM75_19975</name>
</gene>
<dbReference type="EMBL" id="QHCT01000007">
    <property type="protein sequence ID" value="RHX85802.1"/>
    <property type="molecule type" value="Genomic_DNA"/>
</dbReference>
<reference evidence="2" key="1">
    <citation type="submission" date="2018-05" db="EMBL/GenBank/DDBJ databases">
        <title>Leptospira yasudae sp. nov. and Leptospira stimsonii sp. nov., two pathogenic species of the genus Leptospira isolated from environmental sources.</title>
        <authorList>
            <person name="Casanovas-Massana A."/>
            <person name="Hamond C."/>
            <person name="Santos L.A."/>
            <person name="Hacker K.P."/>
            <person name="Balassiano I."/>
            <person name="Medeiros M.A."/>
            <person name="Reis M.G."/>
            <person name="Ko A.I."/>
            <person name="Wunder E.A."/>
        </authorList>
    </citation>
    <scope>NUCLEOTIDE SEQUENCE [LARGE SCALE GENOMIC DNA]</scope>
    <source>
        <strain evidence="2">Yale</strain>
    </source>
</reference>
<evidence type="ECO:0000313" key="2">
    <source>
        <dbReference type="Proteomes" id="UP000265798"/>
    </source>
</evidence>
<name>A0A396YRD7_9LEPT</name>
<dbReference type="AlphaFoldDB" id="A0A396YRD7"/>
<dbReference type="Proteomes" id="UP000265798">
    <property type="component" value="Unassembled WGS sequence"/>
</dbReference>
<proteinExistence type="predicted"/>
<organism evidence="1 2">
    <name type="scientific">Leptospira stimsonii</name>
    <dbReference type="NCBI Taxonomy" id="2202203"/>
    <lineage>
        <taxon>Bacteria</taxon>
        <taxon>Pseudomonadati</taxon>
        <taxon>Spirochaetota</taxon>
        <taxon>Spirochaetia</taxon>
        <taxon>Leptospirales</taxon>
        <taxon>Leptospiraceae</taxon>
        <taxon>Leptospira</taxon>
    </lineage>
</organism>
<protein>
    <submittedName>
        <fullName evidence="1">Uncharacterized protein</fullName>
    </submittedName>
</protein>
<comment type="caution">
    <text evidence="1">The sequence shown here is derived from an EMBL/GenBank/DDBJ whole genome shotgun (WGS) entry which is preliminary data.</text>
</comment>
<sequence length="72" mass="8436">MDPIFVEGDPFKDIKGNFLEFLLYSRILYQETKRLSLLKKNFSSFRNQNEGVPTDSFSSTVYQPLTIFCNFV</sequence>